<proteinExistence type="predicted"/>
<evidence type="ECO:0000313" key="3">
    <source>
        <dbReference type="Proteomes" id="UP001056756"/>
    </source>
</evidence>
<dbReference type="InterPro" id="IPR019988">
    <property type="entry name" value="GTP-bd_ribosome_bgen_YqeH"/>
</dbReference>
<dbReference type="Proteomes" id="UP001056756">
    <property type="component" value="Chromosome"/>
</dbReference>
<dbReference type="Pfam" id="PF03193">
    <property type="entry name" value="RsgA_GTPase"/>
    <property type="match status" value="1"/>
</dbReference>
<evidence type="ECO:0000313" key="2">
    <source>
        <dbReference type="EMBL" id="URN93058.1"/>
    </source>
</evidence>
<dbReference type="GO" id="GO:0003924">
    <property type="term" value="F:GTPase activity"/>
    <property type="evidence" value="ECO:0007669"/>
    <property type="project" value="InterPro"/>
</dbReference>
<dbReference type="CDD" id="cd01855">
    <property type="entry name" value="YqeH"/>
    <property type="match status" value="1"/>
</dbReference>
<gene>
    <name evidence="2" type="primary">yqeH</name>
    <name evidence="2" type="ORF">NAG76_14550</name>
</gene>
<organism evidence="2 3">
    <name type="scientific">Candidatus Pristimantibacillus lignocellulolyticus</name>
    <dbReference type="NCBI Taxonomy" id="2994561"/>
    <lineage>
        <taxon>Bacteria</taxon>
        <taxon>Bacillati</taxon>
        <taxon>Bacillota</taxon>
        <taxon>Bacilli</taxon>
        <taxon>Bacillales</taxon>
        <taxon>Paenibacillaceae</taxon>
        <taxon>Candidatus Pristimantibacillus</taxon>
    </lineage>
</organism>
<dbReference type="InterPro" id="IPR050896">
    <property type="entry name" value="Mito_lipid_metab_GTPase"/>
</dbReference>
<protein>
    <submittedName>
        <fullName evidence="2">Ribosome biogenesis GTPase YqeH</fullName>
    </submittedName>
</protein>
<evidence type="ECO:0000259" key="1">
    <source>
        <dbReference type="PROSITE" id="PS51721"/>
    </source>
</evidence>
<dbReference type="InterPro" id="IPR048422">
    <property type="entry name" value="NOA1/YqeH-like_C"/>
</dbReference>
<dbReference type="EMBL" id="CP097899">
    <property type="protein sequence ID" value="URN93058.1"/>
    <property type="molecule type" value="Genomic_DNA"/>
</dbReference>
<accession>A0A9J6ZAH2</accession>
<dbReference type="InterPro" id="IPR027417">
    <property type="entry name" value="P-loop_NTPase"/>
</dbReference>
<dbReference type="NCBIfam" id="TIGR03597">
    <property type="entry name" value="GTPase_YqeH"/>
    <property type="match status" value="1"/>
</dbReference>
<dbReference type="PANTHER" id="PTHR46434:SF1">
    <property type="entry name" value="GENETIC INTERACTOR OF PROHIBITINS 3, MITOCHONDRIAL"/>
    <property type="match status" value="1"/>
</dbReference>
<dbReference type="GO" id="GO:0005525">
    <property type="term" value="F:GTP binding"/>
    <property type="evidence" value="ECO:0007669"/>
    <property type="project" value="InterPro"/>
</dbReference>
<dbReference type="Gene3D" id="3.40.50.300">
    <property type="entry name" value="P-loop containing nucleotide triphosphate hydrolases"/>
    <property type="match status" value="1"/>
</dbReference>
<name>A0A9J6ZAH2_9BACL</name>
<sequence length="378" mass="42405">MSQRSNKHETDGRIHCAGCGVAIQSENKELIGFVPASALDKQPIICQRCFRIKNYNEASSVALDQDDFLRLLSGIGNTNSLVVHIVDIFDFEGSLISGLQRFVGNNEVLLVVNKIDLLPKVMNMNRIRNWVQQQAKQQGLRTVDIVLCSAKRNIGFERVIEEIENYRNGRDVYVVGATNVGKSTLINRLISDYSDLTQELTTSRYPGTTLDAVRIPLDDGNAIIDTPGIVYASRMTEIVPRSFLGTLLPDKPIKPLVYQLNEGQTLFMGSIARFDFVEGDRQSFTFYVSNALNIHRTKLERADELYEQHQGELLGGPSREELADIPAWTRHTLRVKRGQYNDIYISGLGWIQVNSDSGALLDIYAPKGIKVVLRDSMI</sequence>
<reference evidence="2" key="1">
    <citation type="submission" date="2022-05" db="EMBL/GenBank/DDBJ databases">
        <title>Novel bacterial taxa in a minimal lignocellulolytic consortium and its capacity to transform plastics disclosed by genome-resolved metagenomics.</title>
        <authorList>
            <person name="Rodriguez C.A.D."/>
            <person name="Diaz-Garcia L."/>
            <person name="Herrera K."/>
            <person name="Tarazona N.A."/>
            <person name="Sproer C."/>
            <person name="Overmann J."/>
            <person name="Jimenez D.J."/>
        </authorList>
    </citation>
    <scope>NUCLEOTIDE SEQUENCE</scope>
    <source>
        <strain evidence="2">MAG5</strain>
    </source>
</reference>
<dbReference type="InterPro" id="IPR010914">
    <property type="entry name" value="RsgA_GTPase_dom"/>
</dbReference>
<dbReference type="Pfam" id="PF21516">
    <property type="entry name" value="YqeH-like_C"/>
    <property type="match status" value="1"/>
</dbReference>
<dbReference type="SUPFAM" id="SSF52540">
    <property type="entry name" value="P-loop containing nucleoside triphosphate hydrolases"/>
    <property type="match status" value="1"/>
</dbReference>
<dbReference type="PROSITE" id="PS51721">
    <property type="entry name" value="G_CP"/>
    <property type="match status" value="1"/>
</dbReference>
<dbReference type="InterPro" id="IPR030378">
    <property type="entry name" value="G_CP_dom"/>
</dbReference>
<dbReference type="KEGG" id="plig:NAG76_14550"/>
<dbReference type="AlphaFoldDB" id="A0A9J6ZAH2"/>
<dbReference type="PANTHER" id="PTHR46434">
    <property type="entry name" value="GENETIC INTERACTOR OF PROHIBITINS 3, MITOCHONDRIAL"/>
    <property type="match status" value="1"/>
</dbReference>
<feature type="domain" description="CP-type G" evidence="1">
    <location>
        <begin position="69"/>
        <end position="232"/>
    </location>
</feature>